<keyword evidence="3" id="KW-1185">Reference proteome</keyword>
<organism evidence="2 3">
    <name type="scientific">Hermetia illucens</name>
    <name type="common">Black soldier fly</name>
    <dbReference type="NCBI Taxonomy" id="343691"/>
    <lineage>
        <taxon>Eukaryota</taxon>
        <taxon>Metazoa</taxon>
        <taxon>Ecdysozoa</taxon>
        <taxon>Arthropoda</taxon>
        <taxon>Hexapoda</taxon>
        <taxon>Insecta</taxon>
        <taxon>Pterygota</taxon>
        <taxon>Neoptera</taxon>
        <taxon>Endopterygota</taxon>
        <taxon>Diptera</taxon>
        <taxon>Brachycera</taxon>
        <taxon>Stratiomyomorpha</taxon>
        <taxon>Stratiomyidae</taxon>
        <taxon>Hermetiinae</taxon>
        <taxon>Hermetia</taxon>
    </lineage>
</organism>
<feature type="chain" id="PRO_5031102087" evidence="1">
    <location>
        <begin position="33"/>
        <end position="104"/>
    </location>
</feature>
<dbReference type="EMBL" id="LR899009">
    <property type="protein sequence ID" value="CAD7079789.1"/>
    <property type="molecule type" value="Genomic_DNA"/>
</dbReference>
<feature type="signal peptide" evidence="1">
    <location>
        <begin position="1"/>
        <end position="32"/>
    </location>
</feature>
<dbReference type="AlphaFoldDB" id="A0A7R8UFV1"/>
<dbReference type="Proteomes" id="UP000594454">
    <property type="component" value="Chromosome 1"/>
</dbReference>
<reference evidence="2 3" key="1">
    <citation type="submission" date="2020-11" db="EMBL/GenBank/DDBJ databases">
        <authorList>
            <person name="Wallbank WR R."/>
            <person name="Pardo Diaz C."/>
            <person name="Kozak K."/>
            <person name="Martin S."/>
            <person name="Jiggins C."/>
            <person name="Moest M."/>
            <person name="Warren A I."/>
            <person name="Generalovic N T."/>
            <person name="Byers J.R.P. K."/>
            <person name="Montejo-Kovacevich G."/>
            <person name="Yen C E."/>
        </authorList>
    </citation>
    <scope>NUCLEOTIDE SEQUENCE [LARGE SCALE GENOMIC DNA]</scope>
</reference>
<evidence type="ECO:0000313" key="2">
    <source>
        <dbReference type="EMBL" id="CAD7079789.1"/>
    </source>
</evidence>
<name>A0A7R8UFV1_HERIL</name>
<gene>
    <name evidence="2" type="ORF">HERILL_LOCUS2983</name>
</gene>
<dbReference type="InParanoid" id="A0A7R8UFV1"/>
<sequence length="104" mass="12247">MANFRGQDYWDRQNFWKYTTLFLCILLETVSQQIPFNESLKDSRKNDKREDSRAQGAEKTLDNFIKRLSLCVFMSHVLPTIFLDLTIGASKTVKAKPEQHQHHM</sequence>
<proteinExistence type="predicted"/>
<evidence type="ECO:0000313" key="3">
    <source>
        <dbReference type="Proteomes" id="UP000594454"/>
    </source>
</evidence>
<keyword evidence="1" id="KW-0732">Signal</keyword>
<protein>
    <submittedName>
        <fullName evidence="2">Uncharacterized protein</fullName>
    </submittedName>
</protein>
<accession>A0A7R8UFV1</accession>
<evidence type="ECO:0000256" key="1">
    <source>
        <dbReference type="SAM" id="SignalP"/>
    </source>
</evidence>